<dbReference type="HOGENOM" id="CLU_3336125_0_0_1"/>
<evidence type="ECO:0000313" key="2">
    <source>
        <dbReference type="Proteomes" id="UP000015102"/>
    </source>
</evidence>
<dbReference type="EMBL" id="CAQQ02009532">
    <property type="status" value="NOT_ANNOTATED_CDS"/>
    <property type="molecule type" value="Genomic_DNA"/>
</dbReference>
<dbReference type="EMBL" id="CAQQ02009533">
    <property type="status" value="NOT_ANNOTATED_CDS"/>
    <property type="molecule type" value="Genomic_DNA"/>
</dbReference>
<dbReference type="EMBL" id="CAQQ02009534">
    <property type="status" value="NOT_ANNOTATED_CDS"/>
    <property type="molecule type" value="Genomic_DNA"/>
</dbReference>
<accession>T1GH49</accession>
<organism evidence="1 2">
    <name type="scientific">Megaselia scalaris</name>
    <name type="common">Humpbacked fly</name>
    <name type="synonym">Phora scalaris</name>
    <dbReference type="NCBI Taxonomy" id="36166"/>
    <lineage>
        <taxon>Eukaryota</taxon>
        <taxon>Metazoa</taxon>
        <taxon>Ecdysozoa</taxon>
        <taxon>Arthropoda</taxon>
        <taxon>Hexapoda</taxon>
        <taxon>Insecta</taxon>
        <taxon>Pterygota</taxon>
        <taxon>Neoptera</taxon>
        <taxon>Endopterygota</taxon>
        <taxon>Diptera</taxon>
        <taxon>Brachycera</taxon>
        <taxon>Muscomorpha</taxon>
        <taxon>Platypezoidea</taxon>
        <taxon>Phoridae</taxon>
        <taxon>Megaseliini</taxon>
        <taxon>Megaselia</taxon>
    </lineage>
</organism>
<dbReference type="AlphaFoldDB" id="T1GH49"/>
<proteinExistence type="predicted"/>
<name>T1GH49_MEGSC</name>
<protein>
    <submittedName>
        <fullName evidence="1">Uncharacterized protein</fullName>
    </submittedName>
</protein>
<dbReference type="Proteomes" id="UP000015102">
    <property type="component" value="Unassembled WGS sequence"/>
</dbReference>
<reference evidence="2" key="1">
    <citation type="submission" date="2013-02" db="EMBL/GenBank/DDBJ databases">
        <authorList>
            <person name="Hughes D."/>
        </authorList>
    </citation>
    <scope>NUCLEOTIDE SEQUENCE</scope>
    <source>
        <strain>Durham</strain>
        <strain evidence="2">NC isolate 2 -- Noor lab</strain>
    </source>
</reference>
<keyword evidence="2" id="KW-1185">Reference proteome</keyword>
<evidence type="ECO:0000313" key="1">
    <source>
        <dbReference type="EnsemblMetazoa" id="MESCA002734-PA"/>
    </source>
</evidence>
<dbReference type="EnsemblMetazoa" id="MESCA002734-RA">
    <property type="protein sequence ID" value="MESCA002734-PA"/>
    <property type="gene ID" value="MESCA002734"/>
</dbReference>
<sequence>MSSPPESFGIPDNWLFKTSRGYNLTEAYVEGETAGLLI</sequence>
<reference evidence="1" key="2">
    <citation type="submission" date="2015-06" db="UniProtKB">
        <authorList>
            <consortium name="EnsemblMetazoa"/>
        </authorList>
    </citation>
    <scope>IDENTIFICATION</scope>
</reference>